<dbReference type="Proteomes" id="UP001152795">
    <property type="component" value="Unassembled WGS sequence"/>
</dbReference>
<gene>
    <name evidence="1" type="ORF">PACLA_8A004433</name>
</gene>
<proteinExistence type="predicted"/>
<feature type="non-terminal residue" evidence="1">
    <location>
        <position position="1"/>
    </location>
</feature>
<evidence type="ECO:0000313" key="2">
    <source>
        <dbReference type="Proteomes" id="UP001152795"/>
    </source>
</evidence>
<dbReference type="EMBL" id="CACRXK020034767">
    <property type="protein sequence ID" value="CAB4044383.1"/>
    <property type="molecule type" value="Genomic_DNA"/>
</dbReference>
<keyword evidence="2" id="KW-1185">Reference proteome</keyword>
<feature type="non-terminal residue" evidence="1">
    <location>
        <position position="67"/>
    </location>
</feature>
<organism evidence="1 2">
    <name type="scientific">Paramuricea clavata</name>
    <name type="common">Red gorgonian</name>
    <name type="synonym">Violescent sea-whip</name>
    <dbReference type="NCBI Taxonomy" id="317549"/>
    <lineage>
        <taxon>Eukaryota</taxon>
        <taxon>Metazoa</taxon>
        <taxon>Cnidaria</taxon>
        <taxon>Anthozoa</taxon>
        <taxon>Octocorallia</taxon>
        <taxon>Malacalcyonacea</taxon>
        <taxon>Plexauridae</taxon>
        <taxon>Paramuricea</taxon>
    </lineage>
</organism>
<comment type="caution">
    <text evidence="1">The sequence shown here is derived from an EMBL/GenBank/DDBJ whole genome shotgun (WGS) entry which is preliminary data.</text>
</comment>
<accession>A0A6S7LUL4</accession>
<dbReference type="AlphaFoldDB" id="A0A6S7LUL4"/>
<protein>
    <submittedName>
        <fullName evidence="1">Uncharacterized protein</fullName>
    </submittedName>
</protein>
<sequence>SHMNPRILLNSSKIESIGYTEKTSLRLKPNVYQRLTSLRPALVFLTYLHRHNRREQGDKPRRDNVKR</sequence>
<reference evidence="1" key="1">
    <citation type="submission" date="2020-04" db="EMBL/GenBank/DDBJ databases">
        <authorList>
            <person name="Alioto T."/>
            <person name="Alioto T."/>
            <person name="Gomez Garrido J."/>
        </authorList>
    </citation>
    <scope>NUCLEOTIDE SEQUENCE</scope>
    <source>
        <strain evidence="1">A484AB</strain>
    </source>
</reference>
<evidence type="ECO:0000313" key="1">
    <source>
        <dbReference type="EMBL" id="CAB4044383.1"/>
    </source>
</evidence>
<name>A0A6S7LUL4_PARCT</name>